<keyword evidence="2" id="KW-1185">Reference proteome</keyword>
<comment type="caution">
    <text evidence="1">The sequence shown here is derived from an EMBL/GenBank/DDBJ whole genome shotgun (WGS) entry which is preliminary data.</text>
</comment>
<evidence type="ECO:0000313" key="1">
    <source>
        <dbReference type="EMBL" id="MCK7594186.1"/>
    </source>
</evidence>
<gene>
    <name evidence="1" type="ORF">M0G41_10940</name>
</gene>
<dbReference type="RefSeq" id="WP_248209233.1">
    <property type="nucleotide sequence ID" value="NZ_JALNMH010000008.1"/>
</dbReference>
<dbReference type="EMBL" id="JALNMH010000008">
    <property type="protein sequence ID" value="MCK7594186.1"/>
    <property type="molecule type" value="Genomic_DNA"/>
</dbReference>
<dbReference type="Proteomes" id="UP001431449">
    <property type="component" value="Unassembled WGS sequence"/>
</dbReference>
<proteinExistence type="predicted"/>
<accession>A0ABT0GI07</accession>
<organism evidence="1 2">
    <name type="scientific">Pseudomarimonas salicorniae</name>
    <dbReference type="NCBI Taxonomy" id="2933270"/>
    <lineage>
        <taxon>Bacteria</taxon>
        <taxon>Pseudomonadati</taxon>
        <taxon>Pseudomonadota</taxon>
        <taxon>Gammaproteobacteria</taxon>
        <taxon>Lysobacterales</taxon>
        <taxon>Lysobacteraceae</taxon>
        <taxon>Pseudomarimonas</taxon>
    </lineage>
</organism>
<evidence type="ECO:0000313" key="2">
    <source>
        <dbReference type="Proteomes" id="UP001431449"/>
    </source>
</evidence>
<reference evidence="1" key="1">
    <citation type="submission" date="2022-04" db="EMBL/GenBank/DDBJ databases">
        <title>Lysobacter sp. CAU 1642 isolated from sea sand.</title>
        <authorList>
            <person name="Kim W."/>
        </authorList>
    </citation>
    <scope>NUCLEOTIDE SEQUENCE</scope>
    <source>
        <strain evidence="1">CAU 1642</strain>
    </source>
</reference>
<name>A0ABT0GI07_9GAMM</name>
<protein>
    <submittedName>
        <fullName evidence="1">Uncharacterized protein</fullName>
    </submittedName>
</protein>
<sequence>MRLLIGLAFGILAVAAIWTYGRLSSPTPAQEAALAVMQAAARLPSGENGFPMLLGFSGWPRGGPPDALRCGEVDDCIAVIEAAPDLHAEFDNTWRPLLLQAQRALRAPVFRDHREEIDFSSPFPNFTPVTTLDSLRALEFLEAGSQKALAESCLDARAAIRWATAEDTLITARMGMEIFHQHARLIADMRRRAPQDPLPAQCMALAETPDPAVEGTLCNALRGEWHYQQRTMLGVLREELEAKSLPGRWMSAPVVDVDWMRANLAQHLAPACSGAARQAAVEDRAFLLSPPPIRWVDRVAYSVSSLLVDIAVAPYSSYFELQLDYVAQRRVLAAFLQMEAMDRGLDPTARFEALPAALRDGPRPLRHDPVLGEISVEQRSRSNLARGRQEFVLRRVPSAS</sequence>